<comment type="caution">
    <text evidence="6">The sequence shown here is derived from an EMBL/GenBank/DDBJ whole genome shotgun (WGS) entry which is preliminary data.</text>
</comment>
<dbReference type="SUPFAM" id="SSF46785">
    <property type="entry name" value="Winged helix' DNA-binding domain"/>
    <property type="match status" value="1"/>
</dbReference>
<dbReference type="PROSITE" id="PS50931">
    <property type="entry name" value="HTH_LYSR"/>
    <property type="match status" value="1"/>
</dbReference>
<protein>
    <submittedName>
        <fullName evidence="6">LysR family transcriptional regulator</fullName>
    </submittedName>
</protein>
<evidence type="ECO:0000256" key="4">
    <source>
        <dbReference type="ARBA" id="ARBA00023163"/>
    </source>
</evidence>
<dbReference type="Proteomes" id="UP001309705">
    <property type="component" value="Unassembled WGS sequence"/>
</dbReference>
<dbReference type="EMBL" id="JAYWTM010000007">
    <property type="protein sequence ID" value="MEC5342921.1"/>
    <property type="molecule type" value="Genomic_DNA"/>
</dbReference>
<dbReference type="PANTHER" id="PTHR30346:SF28">
    <property type="entry name" value="HTH-TYPE TRANSCRIPTIONAL REGULATOR CYNR"/>
    <property type="match status" value="1"/>
</dbReference>
<name>A0ABU6JRI7_9GAMM</name>
<evidence type="ECO:0000313" key="6">
    <source>
        <dbReference type="EMBL" id="MEC5342921.1"/>
    </source>
</evidence>
<evidence type="ECO:0000256" key="2">
    <source>
        <dbReference type="ARBA" id="ARBA00023015"/>
    </source>
</evidence>
<dbReference type="InterPro" id="IPR036390">
    <property type="entry name" value="WH_DNA-bd_sf"/>
</dbReference>
<proteinExistence type="inferred from homology"/>
<evidence type="ECO:0000313" key="7">
    <source>
        <dbReference type="Proteomes" id="UP001309705"/>
    </source>
</evidence>
<organism evidence="6 7">
    <name type="scientific">Brenneria populi</name>
    <dbReference type="NCBI Taxonomy" id="1505588"/>
    <lineage>
        <taxon>Bacteria</taxon>
        <taxon>Pseudomonadati</taxon>
        <taxon>Pseudomonadota</taxon>
        <taxon>Gammaproteobacteria</taxon>
        <taxon>Enterobacterales</taxon>
        <taxon>Pectobacteriaceae</taxon>
        <taxon>Brenneria</taxon>
    </lineage>
</organism>
<dbReference type="Gene3D" id="1.10.10.10">
    <property type="entry name" value="Winged helix-like DNA-binding domain superfamily/Winged helix DNA-binding domain"/>
    <property type="match status" value="1"/>
</dbReference>
<dbReference type="PANTHER" id="PTHR30346">
    <property type="entry name" value="TRANSCRIPTIONAL DUAL REGULATOR HCAR-RELATED"/>
    <property type="match status" value="1"/>
</dbReference>
<keyword evidence="2" id="KW-0805">Transcription regulation</keyword>
<evidence type="ECO:0000259" key="5">
    <source>
        <dbReference type="PROSITE" id="PS50931"/>
    </source>
</evidence>
<dbReference type="InterPro" id="IPR036388">
    <property type="entry name" value="WH-like_DNA-bd_sf"/>
</dbReference>
<gene>
    <name evidence="6" type="ORF">VSX58_09965</name>
</gene>
<dbReference type="Pfam" id="PF00126">
    <property type="entry name" value="HTH_1"/>
    <property type="match status" value="1"/>
</dbReference>
<keyword evidence="4" id="KW-0804">Transcription</keyword>
<dbReference type="RefSeq" id="WP_327618209.1">
    <property type="nucleotide sequence ID" value="NZ_JAYWTM010000007.1"/>
</dbReference>
<sequence>MHLAPKTLSKQIARLERALGVTLFERNTRNLRITGEGRAIAERARVALAVLEEVQELAGDRR</sequence>
<accession>A0ABU6JRI7</accession>
<evidence type="ECO:0000256" key="3">
    <source>
        <dbReference type="ARBA" id="ARBA00023125"/>
    </source>
</evidence>
<evidence type="ECO:0000256" key="1">
    <source>
        <dbReference type="ARBA" id="ARBA00009437"/>
    </source>
</evidence>
<feature type="domain" description="HTH lysR-type" evidence="5">
    <location>
        <begin position="1"/>
        <end position="34"/>
    </location>
</feature>
<keyword evidence="7" id="KW-1185">Reference proteome</keyword>
<keyword evidence="3" id="KW-0238">DNA-binding</keyword>
<dbReference type="InterPro" id="IPR000847">
    <property type="entry name" value="LysR_HTH_N"/>
</dbReference>
<comment type="similarity">
    <text evidence="1">Belongs to the LysR transcriptional regulatory family.</text>
</comment>
<reference evidence="6 7" key="1">
    <citation type="journal article" date="2017" name="Int. J. Syst. Evol. Microbiol.">
        <title>Brenneria populi subsp. brevivirga subsp. nov. isolated from symptomatic bark of Populus x euramericana canker, and description of Brenneria populi subsp. populi subsp. nov.</title>
        <authorList>
            <person name="Zheng M.H."/>
            <person name="Piao C.G."/>
            <person name="Xue H."/>
            <person name="Guo M.W."/>
            <person name="Li Y."/>
        </authorList>
    </citation>
    <scope>NUCLEOTIDE SEQUENCE [LARGE SCALE GENOMIC DNA]</scope>
    <source>
        <strain evidence="6 7">D9-5</strain>
    </source>
</reference>